<keyword evidence="12" id="KW-0966">Cell projection</keyword>
<evidence type="ECO:0000256" key="12">
    <source>
        <dbReference type="ARBA" id="ARBA00023273"/>
    </source>
</evidence>
<comment type="catalytic activity">
    <reaction evidence="22">
        <text>dodecanoyl-CoA + H2O = dodecanoate + CoA + H(+)</text>
        <dbReference type="Rhea" id="RHEA:30135"/>
        <dbReference type="ChEBI" id="CHEBI:15377"/>
        <dbReference type="ChEBI" id="CHEBI:15378"/>
        <dbReference type="ChEBI" id="CHEBI:18262"/>
        <dbReference type="ChEBI" id="CHEBI:57287"/>
        <dbReference type="ChEBI" id="CHEBI:57375"/>
    </reaction>
    <physiologicalReaction direction="left-to-right" evidence="22">
        <dbReference type="Rhea" id="RHEA:30136"/>
    </physiologicalReaction>
</comment>
<feature type="domain" description="Thioesterase" evidence="24">
    <location>
        <begin position="58"/>
        <end position="127"/>
    </location>
</feature>
<protein>
    <recommendedName>
        <fullName evidence="17">Acyl-coenzyme A thioesterase THEM4</fullName>
        <ecNumber evidence="16">3.1.2.2</ecNumber>
    </recommendedName>
    <alternativeName>
        <fullName evidence="18">Thioesterase superfamily member 4</fullName>
    </alternativeName>
</protein>
<evidence type="ECO:0000256" key="2">
    <source>
        <dbReference type="ARBA" id="ARBA00004496"/>
    </source>
</evidence>
<evidence type="ECO:0000256" key="11">
    <source>
        <dbReference type="ARBA" id="ARBA00023136"/>
    </source>
</evidence>
<dbReference type="InterPro" id="IPR006683">
    <property type="entry name" value="Thioestr_dom"/>
</dbReference>
<dbReference type="SUPFAM" id="SSF54637">
    <property type="entry name" value="Thioesterase/thiol ester dehydrase-isomerase"/>
    <property type="match status" value="1"/>
</dbReference>
<dbReference type="EC" id="3.1.2.2" evidence="16"/>
<evidence type="ECO:0000313" key="25">
    <source>
        <dbReference type="EMBL" id="RNF92141.1"/>
    </source>
</evidence>
<comment type="catalytic activity">
    <reaction evidence="14">
        <text>(9Z)-octadecenoyl-CoA + H2O = (9Z)-octadecenoate + CoA + H(+)</text>
        <dbReference type="Rhea" id="RHEA:40139"/>
        <dbReference type="ChEBI" id="CHEBI:15377"/>
        <dbReference type="ChEBI" id="CHEBI:15378"/>
        <dbReference type="ChEBI" id="CHEBI:30823"/>
        <dbReference type="ChEBI" id="CHEBI:57287"/>
        <dbReference type="ChEBI" id="CHEBI:57387"/>
    </reaction>
    <physiologicalReaction direction="left-to-right" evidence="14">
        <dbReference type="Rhea" id="RHEA:40140"/>
    </physiologicalReaction>
</comment>
<comment type="similarity">
    <text evidence="15">Belongs to the THEM4/THEM5 thioesterase family.</text>
</comment>
<evidence type="ECO:0000256" key="10">
    <source>
        <dbReference type="ARBA" id="ARBA00023098"/>
    </source>
</evidence>
<evidence type="ECO:0000256" key="5">
    <source>
        <dbReference type="ARBA" id="ARBA00022490"/>
    </source>
</evidence>
<dbReference type="EMBL" id="RIBZ01000787">
    <property type="protein sequence ID" value="RNF92141.1"/>
    <property type="molecule type" value="Genomic_DNA"/>
</dbReference>
<evidence type="ECO:0000256" key="22">
    <source>
        <dbReference type="ARBA" id="ARBA00048074"/>
    </source>
</evidence>
<evidence type="ECO:0000256" key="18">
    <source>
        <dbReference type="ARBA" id="ARBA00043210"/>
    </source>
</evidence>
<dbReference type="InterPro" id="IPR029069">
    <property type="entry name" value="HotDog_dom_sf"/>
</dbReference>
<evidence type="ECO:0000256" key="20">
    <source>
        <dbReference type="ARBA" id="ARBA00047734"/>
    </source>
</evidence>
<keyword evidence="4" id="KW-1003">Cell membrane</keyword>
<keyword evidence="10" id="KW-0443">Lipid metabolism</keyword>
<evidence type="ECO:0000256" key="13">
    <source>
        <dbReference type="ARBA" id="ARBA00035852"/>
    </source>
</evidence>
<dbReference type="PANTHER" id="PTHR12418:SF19">
    <property type="entry name" value="ACYL-COENZYME A THIOESTERASE THEM4"/>
    <property type="match status" value="1"/>
</dbReference>
<comment type="caution">
    <text evidence="25">The sequence shown here is derived from an EMBL/GenBank/DDBJ whole genome shotgun (WGS) entry which is preliminary data.</text>
</comment>
<evidence type="ECO:0000256" key="3">
    <source>
        <dbReference type="ARBA" id="ARBA00004632"/>
    </source>
</evidence>
<dbReference type="GO" id="GO:0005737">
    <property type="term" value="C:cytoplasm"/>
    <property type="evidence" value="ECO:0007669"/>
    <property type="project" value="UniProtKB-SubCell"/>
</dbReference>
<reference evidence="25 26" key="1">
    <citation type="submission" date="2018-11" db="EMBL/GenBank/DDBJ databases">
        <title>The Potential of Streptomyces as Biocontrol Agents against the Tomato grey mould, Botrytis cinerea (Gray mold) Frontiers in Microbiology.</title>
        <authorList>
            <person name="Li D."/>
        </authorList>
    </citation>
    <scope>NUCLEOTIDE SEQUENCE [LARGE SCALE GENOMIC DNA]</scope>
    <source>
        <strain evidence="25 26">NEAU-LD23</strain>
    </source>
</reference>
<dbReference type="RefSeq" id="WP_123107094.1">
    <property type="nucleotide sequence ID" value="NZ_RIBZ01000787.1"/>
</dbReference>
<name>A0A3M8TEZ9_9ACTN</name>
<evidence type="ECO:0000313" key="26">
    <source>
        <dbReference type="Proteomes" id="UP000275401"/>
    </source>
</evidence>
<evidence type="ECO:0000256" key="19">
    <source>
        <dbReference type="ARBA" id="ARBA00047588"/>
    </source>
</evidence>
<evidence type="ECO:0000256" key="16">
    <source>
        <dbReference type="ARBA" id="ARBA00038848"/>
    </source>
</evidence>
<evidence type="ECO:0000256" key="9">
    <source>
        <dbReference type="ARBA" id="ARBA00022946"/>
    </source>
</evidence>
<dbReference type="InterPro" id="IPR052365">
    <property type="entry name" value="THEM4/THEM5_acyl-CoA_thioest"/>
</dbReference>
<evidence type="ECO:0000256" key="15">
    <source>
        <dbReference type="ARBA" id="ARBA00038456"/>
    </source>
</evidence>
<comment type="catalytic activity">
    <reaction evidence="19">
        <text>octanoyl-CoA + H2O = octanoate + CoA + H(+)</text>
        <dbReference type="Rhea" id="RHEA:30143"/>
        <dbReference type="ChEBI" id="CHEBI:15377"/>
        <dbReference type="ChEBI" id="CHEBI:15378"/>
        <dbReference type="ChEBI" id="CHEBI:25646"/>
        <dbReference type="ChEBI" id="CHEBI:57287"/>
        <dbReference type="ChEBI" id="CHEBI:57386"/>
    </reaction>
    <physiologicalReaction direction="left-to-right" evidence="19">
        <dbReference type="Rhea" id="RHEA:30144"/>
    </physiologicalReaction>
</comment>
<evidence type="ECO:0000256" key="4">
    <source>
        <dbReference type="ARBA" id="ARBA00022475"/>
    </source>
</evidence>
<evidence type="ECO:0000259" key="24">
    <source>
        <dbReference type="Pfam" id="PF03061"/>
    </source>
</evidence>
<dbReference type="AlphaFoldDB" id="A0A3M8TEZ9"/>
<accession>A0A3M8TEZ9</accession>
<comment type="catalytic activity">
    <reaction evidence="21">
        <text>decanoyl-CoA + H2O = decanoate + CoA + H(+)</text>
        <dbReference type="Rhea" id="RHEA:40059"/>
        <dbReference type="ChEBI" id="CHEBI:15377"/>
        <dbReference type="ChEBI" id="CHEBI:15378"/>
        <dbReference type="ChEBI" id="CHEBI:27689"/>
        <dbReference type="ChEBI" id="CHEBI:57287"/>
        <dbReference type="ChEBI" id="CHEBI:61430"/>
    </reaction>
    <physiologicalReaction direction="left-to-right" evidence="21">
        <dbReference type="Rhea" id="RHEA:40060"/>
    </physiologicalReaction>
</comment>
<keyword evidence="6" id="KW-0053">Apoptosis</keyword>
<evidence type="ECO:0000256" key="21">
    <source>
        <dbReference type="ARBA" id="ARBA00047969"/>
    </source>
</evidence>
<dbReference type="Pfam" id="PF03061">
    <property type="entry name" value="4HBT"/>
    <property type="match status" value="1"/>
</dbReference>
<dbReference type="Proteomes" id="UP000275401">
    <property type="component" value="Unassembled WGS sequence"/>
</dbReference>
<evidence type="ECO:0000256" key="1">
    <source>
        <dbReference type="ARBA" id="ARBA00004170"/>
    </source>
</evidence>
<sequence>MSEDPDASAIAPSPSGRLLCGGCAPHDACRLGVEIADARDDVVRFEVVCPRSWHGGPGVAHGGWTAAVFDDVLSVVALRVEPRLVTKSLAVSYLRPVPVERPVQVLARIDRHVGRQWEVSAEMTLAGTALATGRAELRTRHPHHFARHEAWLARQTLSPNGSHAES</sequence>
<dbReference type="GO" id="GO:0016787">
    <property type="term" value="F:hydrolase activity"/>
    <property type="evidence" value="ECO:0007669"/>
    <property type="project" value="UniProtKB-KW"/>
</dbReference>
<gene>
    <name evidence="25" type="ORF">EEJ42_40210</name>
</gene>
<dbReference type="CDD" id="cd03443">
    <property type="entry name" value="PaaI_thioesterase"/>
    <property type="match status" value="1"/>
</dbReference>
<evidence type="ECO:0000256" key="8">
    <source>
        <dbReference type="ARBA" id="ARBA00022832"/>
    </source>
</evidence>
<keyword evidence="26" id="KW-1185">Reference proteome</keyword>
<evidence type="ECO:0000256" key="23">
    <source>
        <dbReference type="ARBA" id="ARBA00048180"/>
    </source>
</evidence>
<dbReference type="PANTHER" id="PTHR12418">
    <property type="entry name" value="ACYL-COENZYME A THIOESTERASE THEM4"/>
    <property type="match status" value="1"/>
</dbReference>
<keyword evidence="11" id="KW-0472">Membrane</keyword>
<evidence type="ECO:0000256" key="7">
    <source>
        <dbReference type="ARBA" id="ARBA00022801"/>
    </source>
</evidence>
<keyword evidence="5" id="KW-0963">Cytoplasm</keyword>
<comment type="catalytic activity">
    <reaction evidence="23">
        <text>tetradecanoyl-CoA + H2O = tetradecanoate + CoA + H(+)</text>
        <dbReference type="Rhea" id="RHEA:40119"/>
        <dbReference type="ChEBI" id="CHEBI:15377"/>
        <dbReference type="ChEBI" id="CHEBI:15378"/>
        <dbReference type="ChEBI" id="CHEBI:30807"/>
        <dbReference type="ChEBI" id="CHEBI:57287"/>
        <dbReference type="ChEBI" id="CHEBI:57385"/>
    </reaction>
    <physiologicalReaction direction="left-to-right" evidence="23">
        <dbReference type="Rhea" id="RHEA:40120"/>
    </physiologicalReaction>
</comment>
<organism evidence="25 26">
    <name type="scientific">Streptomyces botrytidirepellens</name>
    <dbReference type="NCBI Taxonomy" id="2486417"/>
    <lineage>
        <taxon>Bacteria</taxon>
        <taxon>Bacillati</taxon>
        <taxon>Actinomycetota</taxon>
        <taxon>Actinomycetes</taxon>
        <taxon>Kitasatosporales</taxon>
        <taxon>Streptomycetaceae</taxon>
        <taxon>Streptomyces</taxon>
    </lineage>
</organism>
<comment type="catalytic activity">
    <reaction evidence="13">
        <text>(5Z,8Z,11Z,14Z)-eicosatetraenoyl-CoA + H2O = (5Z,8Z,11Z,14Z)-eicosatetraenoate + CoA + H(+)</text>
        <dbReference type="Rhea" id="RHEA:40151"/>
        <dbReference type="ChEBI" id="CHEBI:15377"/>
        <dbReference type="ChEBI" id="CHEBI:15378"/>
        <dbReference type="ChEBI" id="CHEBI:32395"/>
        <dbReference type="ChEBI" id="CHEBI:57287"/>
        <dbReference type="ChEBI" id="CHEBI:57368"/>
    </reaction>
    <physiologicalReaction direction="left-to-right" evidence="13">
        <dbReference type="Rhea" id="RHEA:40152"/>
    </physiologicalReaction>
</comment>
<dbReference type="GO" id="GO:0016020">
    <property type="term" value="C:membrane"/>
    <property type="evidence" value="ECO:0007669"/>
    <property type="project" value="UniProtKB-SubCell"/>
</dbReference>
<comment type="catalytic activity">
    <reaction evidence="20">
        <text>hexadecanoyl-CoA + H2O = hexadecanoate + CoA + H(+)</text>
        <dbReference type="Rhea" id="RHEA:16645"/>
        <dbReference type="ChEBI" id="CHEBI:7896"/>
        <dbReference type="ChEBI" id="CHEBI:15377"/>
        <dbReference type="ChEBI" id="CHEBI:15378"/>
        <dbReference type="ChEBI" id="CHEBI:57287"/>
        <dbReference type="ChEBI" id="CHEBI:57379"/>
        <dbReference type="EC" id="3.1.2.2"/>
    </reaction>
    <physiologicalReaction direction="left-to-right" evidence="20">
        <dbReference type="Rhea" id="RHEA:16646"/>
    </physiologicalReaction>
</comment>
<comment type="subcellular location">
    <subcellularLocation>
        <location evidence="3">Cell projection</location>
        <location evidence="3">Ruffle membrane</location>
    </subcellularLocation>
    <subcellularLocation>
        <location evidence="2">Cytoplasm</location>
    </subcellularLocation>
    <subcellularLocation>
        <location evidence="1">Membrane</location>
        <topology evidence="1">Peripheral membrane protein</topology>
    </subcellularLocation>
</comment>
<evidence type="ECO:0000256" key="17">
    <source>
        <dbReference type="ARBA" id="ARBA00040123"/>
    </source>
</evidence>
<proteinExistence type="inferred from homology"/>
<dbReference type="GO" id="GO:0006631">
    <property type="term" value="P:fatty acid metabolic process"/>
    <property type="evidence" value="ECO:0007669"/>
    <property type="project" value="UniProtKB-KW"/>
</dbReference>
<dbReference type="Gene3D" id="3.10.129.10">
    <property type="entry name" value="Hotdog Thioesterase"/>
    <property type="match status" value="1"/>
</dbReference>
<evidence type="ECO:0000256" key="14">
    <source>
        <dbReference type="ARBA" id="ARBA00037002"/>
    </source>
</evidence>
<keyword evidence="7" id="KW-0378">Hydrolase</keyword>
<evidence type="ECO:0000256" key="6">
    <source>
        <dbReference type="ARBA" id="ARBA00022703"/>
    </source>
</evidence>
<keyword evidence="9" id="KW-0809">Transit peptide</keyword>
<keyword evidence="8" id="KW-0276">Fatty acid metabolism</keyword>